<sequence length="117" mass="13587">MAHSGAWWFESPKLPLFETSNSSVSSMGFDPEVDSTTTTPYKIKAIQYPWRLEQRNKDNPERLKAWLSELDDKVHEVGVPLDEYLEQFAPCDISDYPRLGIADPFEELRELDHNDEK</sequence>
<keyword evidence="2" id="KW-1185">Reference proteome</keyword>
<reference evidence="1 2" key="1">
    <citation type="journal article" date="2012" name="Science">
        <title>The Paleozoic origin of enzymatic lignin decomposition reconstructed from 31 fungal genomes.</title>
        <authorList>
            <person name="Floudas D."/>
            <person name="Binder M."/>
            <person name="Riley R."/>
            <person name="Barry K."/>
            <person name="Blanchette R.A."/>
            <person name="Henrissat B."/>
            <person name="Martinez A.T."/>
            <person name="Otillar R."/>
            <person name="Spatafora J.W."/>
            <person name="Yadav J.S."/>
            <person name="Aerts A."/>
            <person name="Benoit I."/>
            <person name="Boyd A."/>
            <person name="Carlson A."/>
            <person name="Copeland A."/>
            <person name="Coutinho P.M."/>
            <person name="de Vries R.P."/>
            <person name="Ferreira P."/>
            <person name="Findley K."/>
            <person name="Foster B."/>
            <person name="Gaskell J."/>
            <person name="Glotzer D."/>
            <person name="Gorecki P."/>
            <person name="Heitman J."/>
            <person name="Hesse C."/>
            <person name="Hori C."/>
            <person name="Igarashi K."/>
            <person name="Jurgens J.A."/>
            <person name="Kallen N."/>
            <person name="Kersten P."/>
            <person name="Kohler A."/>
            <person name="Kuees U."/>
            <person name="Kumar T.K.A."/>
            <person name="Kuo A."/>
            <person name="LaButti K."/>
            <person name="Larrondo L.F."/>
            <person name="Lindquist E."/>
            <person name="Ling A."/>
            <person name="Lombard V."/>
            <person name="Lucas S."/>
            <person name="Lundell T."/>
            <person name="Martin R."/>
            <person name="McLaughlin D.J."/>
            <person name="Morgenstern I."/>
            <person name="Morin E."/>
            <person name="Murat C."/>
            <person name="Nagy L.G."/>
            <person name="Nolan M."/>
            <person name="Ohm R.A."/>
            <person name="Patyshakuliyeva A."/>
            <person name="Rokas A."/>
            <person name="Ruiz-Duenas F.J."/>
            <person name="Sabat G."/>
            <person name="Salamov A."/>
            <person name="Samejima M."/>
            <person name="Schmutz J."/>
            <person name="Slot J.C."/>
            <person name="St John F."/>
            <person name="Stenlid J."/>
            <person name="Sun H."/>
            <person name="Sun S."/>
            <person name="Syed K."/>
            <person name="Tsang A."/>
            <person name="Wiebenga A."/>
            <person name="Young D."/>
            <person name="Pisabarro A."/>
            <person name="Eastwood D.C."/>
            <person name="Martin F."/>
            <person name="Cullen D."/>
            <person name="Grigoriev I.V."/>
            <person name="Hibbett D.S."/>
        </authorList>
    </citation>
    <scope>NUCLEOTIDE SEQUENCE [LARGE SCALE GENOMIC DNA]</scope>
    <source>
        <strain evidence="1 2">MD-104</strain>
    </source>
</reference>
<evidence type="ECO:0000313" key="1">
    <source>
        <dbReference type="EMBL" id="PCH39279.1"/>
    </source>
</evidence>
<evidence type="ECO:0000313" key="2">
    <source>
        <dbReference type="Proteomes" id="UP000218811"/>
    </source>
</evidence>
<accession>A0A2H3JKE9</accession>
<dbReference type="Proteomes" id="UP000218811">
    <property type="component" value="Unassembled WGS sequence"/>
</dbReference>
<gene>
    <name evidence="1" type="ORF">WOLCODRAFT_158834</name>
</gene>
<name>A0A2H3JKE9_WOLCO</name>
<protein>
    <submittedName>
        <fullName evidence="1">Uncharacterized protein</fullName>
    </submittedName>
</protein>
<dbReference type="AlphaFoldDB" id="A0A2H3JKE9"/>
<proteinExistence type="predicted"/>
<dbReference type="EMBL" id="KB467976">
    <property type="protein sequence ID" value="PCH39279.1"/>
    <property type="molecule type" value="Genomic_DNA"/>
</dbReference>
<organism evidence="1 2">
    <name type="scientific">Wolfiporia cocos (strain MD-104)</name>
    <name type="common">Brown rot fungus</name>
    <dbReference type="NCBI Taxonomy" id="742152"/>
    <lineage>
        <taxon>Eukaryota</taxon>
        <taxon>Fungi</taxon>
        <taxon>Dikarya</taxon>
        <taxon>Basidiomycota</taxon>
        <taxon>Agaricomycotina</taxon>
        <taxon>Agaricomycetes</taxon>
        <taxon>Polyporales</taxon>
        <taxon>Phaeolaceae</taxon>
        <taxon>Wolfiporia</taxon>
    </lineage>
</organism>